<sequence length="555" mass="62900">MTDIQSDGDAVTISHDHSIIACIQNSIFSPERPWLLCTILIILALALNLIYLGRPGIWFDEAFSVELARQPLPLLWRTIFGTEPNMELYYLLLHFWLRATSLLGIAPVEWVVRLPSAICAALSTGVVFLLARRYLGTIGAALGALLYATNYLQLIYAQQTRAYALQLLLICLSWWALLVAVQSESLEKRWWLLYILTAALSIYTHLFSIFILFAQFVALAGLFVVSSAWRSRLRQHTGIFIASLVAIAILSIPMFLVSLQGSKTGWLFIPRLQELLSLFTIISGSNPRYLLIVGLCILVGLLVLAINIVARFIGRPEERKQLFWKVLQDNDQLQKFVPFAWILLCWFLLPIIISYIVSQGSLRLFSTRYLVVVVPPFCLLTILGIIVWRWRLVQAIIICALIGSALLVVPHYYQNAQVEEWNSAIHWVLDRYQPGDGLVCYDNTTTQGCQIATEYYLHAYPNGAHFTADAPGAFSWDKFSTAQPQNDPTLALQPAALSTFASKHPRIFMITGRIANQKDATRVKETQRWLDQHYHFTDQIITKTVTVRLYTTHTP</sequence>
<accession>A0A402B6T0</accession>
<evidence type="ECO:0000256" key="5">
    <source>
        <dbReference type="ARBA" id="ARBA00022692"/>
    </source>
</evidence>
<evidence type="ECO:0000256" key="7">
    <source>
        <dbReference type="ARBA" id="ARBA00023136"/>
    </source>
</evidence>
<reference evidence="11" key="1">
    <citation type="submission" date="2018-12" db="EMBL/GenBank/DDBJ databases">
        <title>Tengunoibacter tsumagoiensis gen. nov., sp. nov., Dictyobacter kobayashii sp. nov., D. alpinus sp. nov., and D. joshuensis sp. nov. and description of Dictyobacteraceae fam. nov. within the order Ktedonobacterales isolated from Tengu-no-mugimeshi.</title>
        <authorList>
            <person name="Wang C.M."/>
            <person name="Zheng Y."/>
            <person name="Sakai Y."/>
            <person name="Toyoda A."/>
            <person name="Minakuchi Y."/>
            <person name="Abe K."/>
            <person name="Yokota A."/>
            <person name="Yabe S."/>
        </authorList>
    </citation>
    <scope>NUCLEOTIDE SEQUENCE [LARGE SCALE GENOMIC DNA]</scope>
    <source>
        <strain evidence="11">Uno16</strain>
    </source>
</reference>
<dbReference type="Proteomes" id="UP000287171">
    <property type="component" value="Unassembled WGS sequence"/>
</dbReference>
<feature type="transmembrane region" description="Helical" evidence="8">
    <location>
        <begin position="335"/>
        <end position="357"/>
    </location>
</feature>
<keyword evidence="11" id="KW-1185">Reference proteome</keyword>
<evidence type="ECO:0000256" key="8">
    <source>
        <dbReference type="SAM" id="Phobius"/>
    </source>
</evidence>
<feature type="domain" description="Glycosyltransferase RgtA/B/C/D-like" evidence="9">
    <location>
        <begin position="94"/>
        <end position="251"/>
    </location>
</feature>
<dbReference type="PANTHER" id="PTHR33908">
    <property type="entry name" value="MANNOSYLTRANSFERASE YKCB-RELATED"/>
    <property type="match status" value="1"/>
</dbReference>
<dbReference type="InterPro" id="IPR038731">
    <property type="entry name" value="RgtA/B/C-like"/>
</dbReference>
<proteinExistence type="predicted"/>
<dbReference type="InterPro" id="IPR050297">
    <property type="entry name" value="LipidA_mod_glycosyltrf_83"/>
</dbReference>
<evidence type="ECO:0000259" key="9">
    <source>
        <dbReference type="Pfam" id="PF13231"/>
    </source>
</evidence>
<feature type="transmembrane region" description="Helical" evidence="8">
    <location>
        <begin position="395"/>
        <end position="413"/>
    </location>
</feature>
<keyword evidence="7 8" id="KW-0472">Membrane</keyword>
<evidence type="ECO:0000256" key="6">
    <source>
        <dbReference type="ARBA" id="ARBA00022989"/>
    </source>
</evidence>
<feature type="transmembrane region" description="Helical" evidence="8">
    <location>
        <begin position="138"/>
        <end position="156"/>
    </location>
</feature>
<evidence type="ECO:0000256" key="3">
    <source>
        <dbReference type="ARBA" id="ARBA00022676"/>
    </source>
</evidence>
<feature type="transmembrane region" description="Helical" evidence="8">
    <location>
        <begin position="237"/>
        <end position="257"/>
    </location>
</feature>
<dbReference type="Pfam" id="PF13231">
    <property type="entry name" value="PMT_2"/>
    <property type="match status" value="1"/>
</dbReference>
<comment type="subcellular location">
    <subcellularLocation>
        <location evidence="1">Cell membrane</location>
        <topology evidence="1">Multi-pass membrane protein</topology>
    </subcellularLocation>
</comment>
<feature type="transmembrane region" description="Helical" evidence="8">
    <location>
        <begin position="289"/>
        <end position="314"/>
    </location>
</feature>
<evidence type="ECO:0000256" key="2">
    <source>
        <dbReference type="ARBA" id="ARBA00022475"/>
    </source>
</evidence>
<dbReference type="GO" id="GO:0009103">
    <property type="term" value="P:lipopolysaccharide biosynthetic process"/>
    <property type="evidence" value="ECO:0007669"/>
    <property type="project" value="UniProtKB-ARBA"/>
</dbReference>
<evidence type="ECO:0000256" key="4">
    <source>
        <dbReference type="ARBA" id="ARBA00022679"/>
    </source>
</evidence>
<keyword evidence="3" id="KW-0328">Glycosyltransferase</keyword>
<keyword evidence="6 8" id="KW-1133">Transmembrane helix</keyword>
<gene>
    <name evidence="10" type="ORF">KDA_25260</name>
</gene>
<evidence type="ECO:0000313" key="10">
    <source>
        <dbReference type="EMBL" id="GCE27042.1"/>
    </source>
</evidence>
<keyword evidence="4" id="KW-0808">Transferase</keyword>
<dbReference type="EMBL" id="BIFT01000001">
    <property type="protein sequence ID" value="GCE27042.1"/>
    <property type="molecule type" value="Genomic_DNA"/>
</dbReference>
<keyword evidence="5 8" id="KW-0812">Transmembrane</keyword>
<feature type="transmembrane region" description="Helical" evidence="8">
    <location>
        <begin position="192"/>
        <end position="225"/>
    </location>
</feature>
<keyword evidence="2" id="KW-1003">Cell membrane</keyword>
<feature type="transmembrane region" description="Helical" evidence="8">
    <location>
        <begin position="369"/>
        <end position="388"/>
    </location>
</feature>
<dbReference type="GO" id="GO:0005886">
    <property type="term" value="C:plasma membrane"/>
    <property type="evidence" value="ECO:0007669"/>
    <property type="project" value="UniProtKB-SubCell"/>
</dbReference>
<name>A0A402B6T0_9CHLR</name>
<dbReference type="RefSeq" id="WP_126627429.1">
    <property type="nucleotide sequence ID" value="NZ_BIFT01000001.1"/>
</dbReference>
<comment type="caution">
    <text evidence="10">The sequence shown here is derived from an EMBL/GenBank/DDBJ whole genome shotgun (WGS) entry which is preliminary data.</text>
</comment>
<feature type="transmembrane region" description="Helical" evidence="8">
    <location>
        <begin position="162"/>
        <end position="180"/>
    </location>
</feature>
<protein>
    <submittedName>
        <fullName evidence="10">Membrane protein</fullName>
    </submittedName>
</protein>
<evidence type="ECO:0000256" key="1">
    <source>
        <dbReference type="ARBA" id="ARBA00004651"/>
    </source>
</evidence>
<evidence type="ECO:0000313" key="11">
    <source>
        <dbReference type="Proteomes" id="UP000287171"/>
    </source>
</evidence>
<organism evidence="10 11">
    <name type="scientific">Dictyobacter alpinus</name>
    <dbReference type="NCBI Taxonomy" id="2014873"/>
    <lineage>
        <taxon>Bacteria</taxon>
        <taxon>Bacillati</taxon>
        <taxon>Chloroflexota</taxon>
        <taxon>Ktedonobacteria</taxon>
        <taxon>Ktedonobacterales</taxon>
        <taxon>Dictyobacteraceae</taxon>
        <taxon>Dictyobacter</taxon>
    </lineage>
</organism>
<feature type="transmembrane region" description="Helical" evidence="8">
    <location>
        <begin position="33"/>
        <end position="52"/>
    </location>
</feature>
<dbReference type="OrthoDB" id="142609at2"/>
<dbReference type="AlphaFoldDB" id="A0A402B6T0"/>
<feature type="transmembrane region" description="Helical" evidence="8">
    <location>
        <begin position="114"/>
        <end position="131"/>
    </location>
</feature>
<dbReference type="PANTHER" id="PTHR33908:SF11">
    <property type="entry name" value="MEMBRANE PROTEIN"/>
    <property type="match status" value="1"/>
</dbReference>
<dbReference type="GO" id="GO:0016763">
    <property type="term" value="F:pentosyltransferase activity"/>
    <property type="evidence" value="ECO:0007669"/>
    <property type="project" value="TreeGrafter"/>
</dbReference>